<organism evidence="3 4">
    <name type="scientific">Marinilactibacillus psychrotolerans</name>
    <dbReference type="NCBI Taxonomy" id="191770"/>
    <lineage>
        <taxon>Bacteria</taxon>
        <taxon>Bacillati</taxon>
        <taxon>Bacillota</taxon>
        <taxon>Bacilli</taxon>
        <taxon>Lactobacillales</taxon>
        <taxon>Carnobacteriaceae</taxon>
        <taxon>Marinilactibacillus</taxon>
    </lineage>
</organism>
<accession>A0A5R9BWS0</accession>
<dbReference type="InterPro" id="IPR038724">
    <property type="entry name" value="RepA"/>
</dbReference>
<feature type="region of interest" description="Disordered" evidence="1">
    <location>
        <begin position="651"/>
        <end position="688"/>
    </location>
</feature>
<sequence>MKKFNLLDMLEHIDPSRLSYQEWLECGMALKAEGYTASDWDQWSQKDGERYRAGECWNKWDTFQDSGVTGATITQYAKEQGWRPRSERYDGGALDWDSTISQESLVVVDQGWVEEKEVHEPTTWKPHEQMINYLNALFDSTDYVGYVTDTYSYEDKKSPTKGVYSKTAGQLIQEITKYKEDLGFAIGDYDETVGAWVRFNPLDGQGVKNDNVTDFRYALVESDTTDISRQNALLRELELPIAMLVHSGGKSLHAIVRVEANSIQQYKERVDYLYEVCMKNGLEIDRQNRNPSRLSRLPGVTRNGNKQFIVDQNIGKKTWNEWQEWIESINDDLPDPDNLADRWENMPDKAPELIHGVLRKGHKMLLSGASKAGKSFALIELSIALAEGKEWIGWPCEQGKILYVNMELDEASAFHRFKDVYEALGYAPNNLKNIDIWNLRGKTAPMDKLAPKLIRRAEKQNYVAVIIDPIYKVLTGDENSAEDMAHFTNQFDKIASELKSAVIYCHHHSKGTQGGKKSMDRSSGSGVFARDPDAILDLVELEITEGLMRQQQDEAVCKVYEKWFLEKNFNYFDEYIGRDDLLSVTSLLDHSKRALKDYQQEIAIETLQAAEDVKRRTAWRIEGTLREFPKFDARNMWFEFPVHKLDDSGLLKKANPEGDAPPWQKGSKTNADKKKSRKEERLEALEEGFSSVAKDGKATVEDVSEALGKADRTVRNYVKEHSDFDIQDGYIVGKQS</sequence>
<evidence type="ECO:0000313" key="3">
    <source>
        <dbReference type="EMBL" id="TLQ04733.1"/>
    </source>
</evidence>
<dbReference type="Proteomes" id="UP000307201">
    <property type="component" value="Unassembled WGS sequence"/>
</dbReference>
<dbReference type="EMBL" id="VBTE01000066">
    <property type="protein sequence ID" value="TLQ04733.1"/>
    <property type="molecule type" value="Genomic_DNA"/>
</dbReference>
<dbReference type="SUPFAM" id="SSF52540">
    <property type="entry name" value="P-loop containing nucleoside triphosphate hydrolases"/>
    <property type="match status" value="1"/>
</dbReference>
<dbReference type="RefSeq" id="WP_138473129.1">
    <property type="nucleotide sequence ID" value="NZ_VBTE01000066.1"/>
</dbReference>
<evidence type="ECO:0000313" key="4">
    <source>
        <dbReference type="Proteomes" id="UP000307201"/>
    </source>
</evidence>
<dbReference type="GO" id="GO:0016817">
    <property type="term" value="F:hydrolase activity, acting on acid anhydrides"/>
    <property type="evidence" value="ECO:0007669"/>
    <property type="project" value="InterPro"/>
</dbReference>
<dbReference type="AlphaFoldDB" id="A0A5R9BWS0"/>
<dbReference type="Pfam" id="PF13481">
    <property type="entry name" value="AAA_25"/>
    <property type="match status" value="1"/>
</dbReference>
<dbReference type="CDD" id="cd01125">
    <property type="entry name" value="RepA_RSF1010_like"/>
    <property type="match status" value="1"/>
</dbReference>
<reference evidence="3 4" key="1">
    <citation type="submission" date="2019-05" db="EMBL/GenBank/DDBJ databases">
        <title>The metagenome of a microbial culture collection derived from dairy environment covers the genomic content of the human microbiome.</title>
        <authorList>
            <person name="Roder T."/>
            <person name="Wuthrich D."/>
            <person name="Sattari Z."/>
            <person name="Von Ah U."/>
            <person name="Bar C."/>
            <person name="Ronchi F."/>
            <person name="Macpherson A.J."/>
            <person name="Ganal-Vonarburg S.C."/>
            <person name="Bruggmann R."/>
            <person name="Vergeres G."/>
        </authorList>
    </citation>
    <scope>NUCLEOTIDE SEQUENCE [LARGE SCALE GENOMIC DNA]</scope>
    <source>
        <strain evidence="3 4">FAM 24235</strain>
    </source>
</reference>
<evidence type="ECO:0000259" key="2">
    <source>
        <dbReference type="Pfam" id="PF08707"/>
    </source>
</evidence>
<comment type="caution">
    <text evidence="3">The sequence shown here is derived from an EMBL/GenBank/DDBJ whole genome shotgun (WGS) entry which is preliminary data.</text>
</comment>
<dbReference type="Gene3D" id="3.40.50.300">
    <property type="entry name" value="P-loop containing nucleotide triphosphate hydrolases"/>
    <property type="match status" value="1"/>
</dbReference>
<evidence type="ECO:0000256" key="1">
    <source>
        <dbReference type="SAM" id="MobiDB-lite"/>
    </source>
</evidence>
<name>A0A5R9BWS0_9LACT</name>
<dbReference type="InterPro" id="IPR027417">
    <property type="entry name" value="P-loop_NTPase"/>
</dbReference>
<dbReference type="Pfam" id="PF08707">
    <property type="entry name" value="PriCT_2"/>
    <property type="match status" value="1"/>
</dbReference>
<feature type="domain" description="Primase C-terminal 2" evidence="2">
    <location>
        <begin position="7"/>
        <end position="77"/>
    </location>
</feature>
<proteinExistence type="predicted"/>
<protein>
    <submittedName>
        <fullName evidence="3">DNA primase</fullName>
    </submittedName>
</protein>
<feature type="compositionally biased region" description="Basic and acidic residues" evidence="1">
    <location>
        <begin position="670"/>
        <end position="684"/>
    </location>
</feature>
<dbReference type="OrthoDB" id="9805141at2"/>
<dbReference type="InterPro" id="IPR014819">
    <property type="entry name" value="PriCT_2"/>
</dbReference>
<gene>
    <name evidence="3" type="ORF">FEZ48_13310</name>
</gene>